<evidence type="ECO:0000313" key="2">
    <source>
        <dbReference type="Proteomes" id="UP000535020"/>
    </source>
</evidence>
<dbReference type="Pfam" id="PF07606">
    <property type="entry name" value="DUF1569"/>
    <property type="match status" value="1"/>
</dbReference>
<accession>A0A7Y9C8H4</accession>
<keyword evidence="2" id="KW-1185">Reference proteome</keyword>
<sequence length="140" mass="16386">MHKEIIDRIHSLTAENNARWGKMDVFQMVKHCTLCEDMMLGHVKIKRVFIGKIIGRMILNKVLKDEKPFGKNSPTSPLLETVGDTGDIEQQKLEWLKRIDEYARFDNYDFVHPFFGSMTKEQIGHFAYKHADHHLRQFGA</sequence>
<dbReference type="InterPro" id="IPR034660">
    <property type="entry name" value="DinB/YfiT-like"/>
</dbReference>
<organism evidence="1 2">
    <name type="scientific">Flavobacterium agri</name>
    <dbReference type="NCBI Taxonomy" id="2743471"/>
    <lineage>
        <taxon>Bacteria</taxon>
        <taxon>Pseudomonadati</taxon>
        <taxon>Bacteroidota</taxon>
        <taxon>Flavobacteriia</taxon>
        <taxon>Flavobacteriales</taxon>
        <taxon>Flavobacteriaceae</taxon>
        <taxon>Flavobacterium</taxon>
    </lineage>
</organism>
<dbReference type="AlphaFoldDB" id="A0A7Y9C8H4"/>
<evidence type="ECO:0000313" key="1">
    <source>
        <dbReference type="EMBL" id="NYA72392.1"/>
    </source>
</evidence>
<reference evidence="1 2" key="1">
    <citation type="submission" date="2020-07" db="EMBL/GenBank/DDBJ databases">
        <authorList>
            <person name="Sun Q."/>
        </authorList>
    </citation>
    <scope>NUCLEOTIDE SEQUENCE [LARGE SCALE GENOMIC DNA]</scope>
    <source>
        <strain evidence="1 2">MAH-1</strain>
    </source>
</reference>
<dbReference type="Gene3D" id="1.20.120.450">
    <property type="entry name" value="dinb family like domain"/>
    <property type="match status" value="1"/>
</dbReference>
<dbReference type="InterPro" id="IPR011463">
    <property type="entry name" value="DUF1569"/>
</dbReference>
<name>A0A7Y9C8H4_9FLAO</name>
<proteinExistence type="predicted"/>
<protein>
    <submittedName>
        <fullName evidence="1">DUF1569 domain-containing protein</fullName>
    </submittedName>
</protein>
<dbReference type="EMBL" id="JACBJI010000008">
    <property type="protein sequence ID" value="NYA72392.1"/>
    <property type="molecule type" value="Genomic_DNA"/>
</dbReference>
<dbReference type="Proteomes" id="UP000535020">
    <property type="component" value="Unassembled WGS sequence"/>
</dbReference>
<gene>
    <name evidence="1" type="ORF">HZF10_15790</name>
</gene>
<comment type="caution">
    <text evidence="1">The sequence shown here is derived from an EMBL/GenBank/DDBJ whole genome shotgun (WGS) entry which is preliminary data.</text>
</comment>